<gene>
    <name evidence="1" type="ORF">NUW58_g7593</name>
</gene>
<comment type="caution">
    <text evidence="1">The sequence shown here is derived from an EMBL/GenBank/DDBJ whole genome shotgun (WGS) entry which is preliminary data.</text>
</comment>
<evidence type="ECO:0000313" key="1">
    <source>
        <dbReference type="EMBL" id="KAJ2978120.1"/>
    </source>
</evidence>
<proteinExistence type="predicted"/>
<keyword evidence="2" id="KW-1185">Reference proteome</keyword>
<name>A0ACC1NFR6_9PEZI</name>
<evidence type="ECO:0000313" key="2">
    <source>
        <dbReference type="Proteomes" id="UP001143856"/>
    </source>
</evidence>
<organism evidence="1 2">
    <name type="scientific">Xylaria curta</name>
    <dbReference type="NCBI Taxonomy" id="42375"/>
    <lineage>
        <taxon>Eukaryota</taxon>
        <taxon>Fungi</taxon>
        <taxon>Dikarya</taxon>
        <taxon>Ascomycota</taxon>
        <taxon>Pezizomycotina</taxon>
        <taxon>Sordariomycetes</taxon>
        <taxon>Xylariomycetidae</taxon>
        <taxon>Xylariales</taxon>
        <taxon>Xylariaceae</taxon>
        <taxon>Xylaria</taxon>
    </lineage>
</organism>
<accession>A0ACC1NFR6</accession>
<protein>
    <submittedName>
        <fullName evidence="1">Uncharacterized protein</fullName>
    </submittedName>
</protein>
<sequence>MYNNNTSEAPTYPNFSFENDDNLEFGMFDVHPTSNDPRFQQGMRSELYPNIFPPQVETSPLVPIFSPDPRLSMPQYVLAPQDERRRASTSYLPHTDLDPSVCSTGSSSGPGTTGPQRLHVPKGISVARHSIESQGGLEPLVHEPYPVSGPGRRKPGKNRRKEDVGLKEKEGRRRHFLQRNRVAAMKCRRKKKEWVNDLEGTKSELETRNSRLHMELDQLSTQASHIRAQLMAHANCHDSNINKWIENEAKRFVIGTGERYDQILASSYSPSQPQGIGEPTGGRAVVGSTAISGHHTGLNQSAGERTPYAPHQPRFGLSYILYTNGWIVDGPFYRL</sequence>
<dbReference type="EMBL" id="JAPDGR010002016">
    <property type="protein sequence ID" value="KAJ2978120.1"/>
    <property type="molecule type" value="Genomic_DNA"/>
</dbReference>
<dbReference type="Proteomes" id="UP001143856">
    <property type="component" value="Unassembled WGS sequence"/>
</dbReference>
<reference evidence="1" key="1">
    <citation type="submission" date="2022-10" db="EMBL/GenBank/DDBJ databases">
        <title>Genome Sequence of Xylaria curta.</title>
        <authorList>
            <person name="Buettner E."/>
        </authorList>
    </citation>
    <scope>NUCLEOTIDE SEQUENCE</scope>
    <source>
        <strain evidence="1">Babe10</strain>
    </source>
</reference>